<evidence type="ECO:0000256" key="1">
    <source>
        <dbReference type="ARBA" id="ARBA00001107"/>
    </source>
</evidence>
<accession>A0A378NQH9</accession>
<evidence type="ECO:0000256" key="10">
    <source>
        <dbReference type="HAMAP-Rule" id="MF_00571"/>
    </source>
</evidence>
<feature type="domain" description="Galactose-1-phosphate uridyl transferase C-terminal" evidence="12">
    <location>
        <begin position="247"/>
        <end position="421"/>
    </location>
</feature>
<evidence type="ECO:0000256" key="8">
    <source>
        <dbReference type="ARBA" id="ARBA00023144"/>
    </source>
</evidence>
<protein>
    <recommendedName>
        <fullName evidence="10">Galactose-1-phosphate uridylyltransferase</fullName>
        <shortName evidence="10">Gal-1-P uridylyltransferase</shortName>
        <ecNumber evidence="10">2.7.7.12</ecNumber>
    </recommendedName>
    <alternativeName>
        <fullName evidence="10">UDP-glucose--hexose-1-phosphate uridylyltransferase</fullName>
    </alternativeName>
</protein>
<evidence type="ECO:0000256" key="6">
    <source>
        <dbReference type="ARBA" id="ARBA00022679"/>
    </source>
</evidence>
<evidence type="ECO:0000256" key="3">
    <source>
        <dbReference type="ARBA" id="ARBA00004947"/>
    </source>
</evidence>
<dbReference type="AlphaFoldDB" id="A0A378NQH9"/>
<dbReference type="RefSeq" id="WP_115150881.1">
    <property type="nucleotide sequence ID" value="NZ_UGPP01000001.1"/>
</dbReference>
<dbReference type="UniPathway" id="UPA00214"/>
<evidence type="ECO:0000256" key="2">
    <source>
        <dbReference type="ARBA" id="ARBA00004496"/>
    </source>
</evidence>
<comment type="catalytic activity">
    <reaction evidence="1 10">
        <text>alpha-D-galactose 1-phosphate + UDP-alpha-D-glucose = alpha-D-glucose 1-phosphate + UDP-alpha-D-galactose</text>
        <dbReference type="Rhea" id="RHEA:13989"/>
        <dbReference type="ChEBI" id="CHEBI:58336"/>
        <dbReference type="ChEBI" id="CHEBI:58601"/>
        <dbReference type="ChEBI" id="CHEBI:58885"/>
        <dbReference type="ChEBI" id="CHEBI:66914"/>
        <dbReference type="EC" id="2.7.7.12"/>
    </reaction>
</comment>
<feature type="domain" description="Galactose-1-phosphate uridyl transferase N-terminal" evidence="11">
    <location>
        <begin position="21"/>
        <end position="230"/>
    </location>
</feature>
<keyword evidence="7 10" id="KW-0548">Nucleotidyltransferase</keyword>
<name>A0A378NQH9_9FIRM</name>
<dbReference type="Proteomes" id="UP000255234">
    <property type="component" value="Unassembled WGS sequence"/>
</dbReference>
<dbReference type="InterPro" id="IPR005850">
    <property type="entry name" value="GalP_Utransf_C"/>
</dbReference>
<evidence type="ECO:0000256" key="9">
    <source>
        <dbReference type="ARBA" id="ARBA00023277"/>
    </source>
</evidence>
<evidence type="ECO:0000313" key="13">
    <source>
        <dbReference type="EMBL" id="STY70126.1"/>
    </source>
</evidence>
<dbReference type="STRING" id="1122216.GCA_000423385_01546"/>
<dbReference type="EC" id="2.7.7.12" evidence="10"/>
<evidence type="ECO:0000259" key="12">
    <source>
        <dbReference type="Pfam" id="PF02744"/>
    </source>
</evidence>
<reference evidence="13 14" key="1">
    <citation type="submission" date="2018-06" db="EMBL/GenBank/DDBJ databases">
        <authorList>
            <consortium name="Pathogen Informatics"/>
            <person name="Doyle S."/>
        </authorList>
    </citation>
    <scope>NUCLEOTIDE SEQUENCE [LARGE SCALE GENOMIC DNA]</scope>
    <source>
        <strain evidence="13 14">NCTC10571</strain>
    </source>
</reference>
<evidence type="ECO:0000256" key="7">
    <source>
        <dbReference type="ARBA" id="ARBA00022695"/>
    </source>
</evidence>
<dbReference type="GO" id="GO:0006012">
    <property type="term" value="P:galactose metabolic process"/>
    <property type="evidence" value="ECO:0007669"/>
    <property type="project" value="UniProtKB-UniRule"/>
</dbReference>
<evidence type="ECO:0000259" key="11">
    <source>
        <dbReference type="Pfam" id="PF01087"/>
    </source>
</evidence>
<keyword evidence="5 10" id="KW-0963">Cytoplasm</keyword>
<comment type="subcellular location">
    <subcellularLocation>
        <location evidence="2 10">Cytoplasm</location>
    </subcellularLocation>
</comment>
<keyword evidence="6 10" id="KW-0808">Transferase</keyword>
<evidence type="ECO:0000256" key="5">
    <source>
        <dbReference type="ARBA" id="ARBA00022490"/>
    </source>
</evidence>
<dbReference type="PANTHER" id="PTHR39191">
    <property type="entry name" value="GALACTOSE-1-PHOSPHATE URIDYLYLTRANSFERASE"/>
    <property type="match status" value="1"/>
</dbReference>
<dbReference type="EMBL" id="UGPP01000001">
    <property type="protein sequence ID" value="STY70126.1"/>
    <property type="molecule type" value="Genomic_DNA"/>
</dbReference>
<dbReference type="GO" id="GO:0008108">
    <property type="term" value="F:UDP-glucose:hexose-1-phosphate uridylyltransferase activity"/>
    <property type="evidence" value="ECO:0007669"/>
    <property type="project" value="UniProtKB-UniRule"/>
</dbReference>
<evidence type="ECO:0000256" key="4">
    <source>
        <dbReference type="ARBA" id="ARBA00008706"/>
    </source>
</evidence>
<dbReference type="Pfam" id="PF02744">
    <property type="entry name" value="GalP_UDP_tr_C"/>
    <property type="match status" value="1"/>
</dbReference>
<evidence type="ECO:0000313" key="14">
    <source>
        <dbReference type="Proteomes" id="UP000255234"/>
    </source>
</evidence>
<comment type="similarity">
    <text evidence="4 10">Belongs to the galactose-1-phosphate uridylyltransferase type 2 family.</text>
</comment>
<dbReference type="PROSITE" id="PS01163">
    <property type="entry name" value="GAL_P_UDP_TRANSF_II"/>
    <property type="match status" value="1"/>
</dbReference>
<sequence>MDMNLQINRLLNFALQQGLIAPEDKYYSANLLLDLLGVDEFEVVEVDETLPIAHDILENMLDYAVEKGLCEDTVTQRDLFDTRIMNCVMPRPSEVVGNFKKLYEKSKVQATDYFYKTSIASNYIRKDRIDKNIIWKANTEYGDLDITINLSKPEKDPRDIAKAKLVKSSSYPKCLLCRENEGYAGHANHPARQTHRLIPMDFEGHQWFMQYSPYTYYNEHCILLNSLHVPMKVCRATFENLLNFVDYLPHYFLGSNADLPIVGGSILSHDHYQGGHYTFAMEKAPIEETFNIEGFDNVTVGRVKWPMSVIRAASSNKQDLINFAVHVLDAWRGYSDASVDILAESDGQPHNTITPIARVRDGKYELDLVLRNNRTTEEYPLGIFHPHDEVHHIKKENIGLIEVMGLAVLPARLKDELAKVKECFIAGKEDISDDEQIAKHADWYKEIRAKYTDIKAEEVEDMLKLEVGKIFMVVLLHAGVFKRNIQGIQAFNKFVATL</sequence>
<organism evidence="13 14">
    <name type="scientific">Megamonas hypermegale</name>
    <dbReference type="NCBI Taxonomy" id="158847"/>
    <lineage>
        <taxon>Bacteria</taxon>
        <taxon>Bacillati</taxon>
        <taxon>Bacillota</taxon>
        <taxon>Negativicutes</taxon>
        <taxon>Selenomonadales</taxon>
        <taxon>Selenomonadaceae</taxon>
        <taxon>Megamonas</taxon>
    </lineage>
</organism>
<dbReference type="NCBIfam" id="TIGR01239">
    <property type="entry name" value="galT_2"/>
    <property type="match status" value="1"/>
</dbReference>
<dbReference type="InterPro" id="IPR000766">
    <property type="entry name" value="GalP_uridyl_Trfase_II"/>
</dbReference>
<keyword evidence="9 10" id="KW-0119">Carbohydrate metabolism</keyword>
<keyword evidence="8 10" id="KW-0299">Galactose metabolism</keyword>
<dbReference type="GO" id="GO:0005737">
    <property type="term" value="C:cytoplasm"/>
    <property type="evidence" value="ECO:0007669"/>
    <property type="project" value="UniProtKB-SubCell"/>
</dbReference>
<proteinExistence type="inferred from homology"/>
<dbReference type="InterPro" id="IPR023425">
    <property type="entry name" value="GalP_uridyl_Trfase_II_CS"/>
</dbReference>
<gene>
    <name evidence="10" type="primary">galT</name>
    <name evidence="13" type="ORF">NCTC10571_00233</name>
</gene>
<dbReference type="Pfam" id="PF01087">
    <property type="entry name" value="GalP_UDP_transf"/>
    <property type="match status" value="1"/>
</dbReference>
<dbReference type="PANTHER" id="PTHR39191:SF1">
    <property type="entry name" value="DUF4922 DOMAIN-CONTAINING PROTEIN"/>
    <property type="match status" value="1"/>
</dbReference>
<dbReference type="HAMAP" id="MF_00571">
    <property type="entry name" value="GalP_UDP_trans"/>
    <property type="match status" value="1"/>
</dbReference>
<dbReference type="NCBIfam" id="NF003629">
    <property type="entry name" value="PRK05270.1-2"/>
    <property type="match status" value="1"/>
</dbReference>
<dbReference type="InterPro" id="IPR005849">
    <property type="entry name" value="GalP_Utransf_N"/>
</dbReference>
<dbReference type="PIRSF" id="PIRSF006005">
    <property type="entry name" value="GalT_BS"/>
    <property type="match status" value="1"/>
</dbReference>
<comment type="pathway">
    <text evidence="3 10">Carbohydrate metabolism; galactose metabolism.</text>
</comment>